<dbReference type="NCBIfam" id="TIGR00091">
    <property type="entry name" value="tRNA (guanosine(46)-N7)-methyltransferase TrmB"/>
    <property type="match status" value="1"/>
</dbReference>
<keyword evidence="6 7" id="KW-0819">tRNA processing</keyword>
<dbReference type="UniPathway" id="UPA00989"/>
<dbReference type="RefSeq" id="WP_036440949.1">
    <property type="nucleotide sequence ID" value="NZ_JAQRBA010000011.1"/>
</dbReference>
<evidence type="ECO:0000256" key="5">
    <source>
        <dbReference type="ARBA" id="ARBA00022691"/>
    </source>
</evidence>
<feature type="binding site" evidence="7">
    <location>
        <position position="111"/>
    </location>
    <ligand>
        <name>substrate</name>
    </ligand>
</feature>
<comment type="similarity">
    <text evidence="7">Belongs to the class I-like SAM-binding methyltransferase superfamily. TrmB family.</text>
</comment>
<feature type="binding site" evidence="7">
    <location>
        <position position="107"/>
    </location>
    <ligand>
        <name>S-adenosyl-L-methionine</name>
        <dbReference type="ChEBI" id="CHEBI:59789"/>
    </ligand>
</feature>
<sequence>MRLRYNKNADEILKNSEYTITNFPFNIEENSILEIGMGKGKMITEMAFENPNNNYIGIEKYSTVALSAMKKAVALNLNNFKIMIGDAKNILELFNGKFNTIWLTFSDPWPKKRHFKRRLVYREFLLLFKQVLRDNGTIYFKSDNDGLYEFALEELNAINAKIIFNTNDFHNSNFNIKNYLTEYEEKFKNKGKNINFIAFKF</sequence>
<dbReference type="OrthoDB" id="9802090at2"/>
<evidence type="ECO:0000256" key="4">
    <source>
        <dbReference type="ARBA" id="ARBA00022679"/>
    </source>
</evidence>
<comment type="catalytic activity">
    <reaction evidence="1 7">
        <text>guanosine(46) in tRNA + S-adenosyl-L-methionine = N(7)-methylguanosine(46) in tRNA + S-adenosyl-L-homocysteine</text>
        <dbReference type="Rhea" id="RHEA:42708"/>
        <dbReference type="Rhea" id="RHEA-COMP:10188"/>
        <dbReference type="Rhea" id="RHEA-COMP:10189"/>
        <dbReference type="ChEBI" id="CHEBI:57856"/>
        <dbReference type="ChEBI" id="CHEBI:59789"/>
        <dbReference type="ChEBI" id="CHEBI:74269"/>
        <dbReference type="ChEBI" id="CHEBI:74480"/>
        <dbReference type="EC" id="2.1.1.33"/>
    </reaction>
</comment>
<dbReference type="InterPro" id="IPR003358">
    <property type="entry name" value="tRNA_(Gua-N-7)_MeTrfase_Trmb"/>
</dbReference>
<evidence type="ECO:0000256" key="7">
    <source>
        <dbReference type="HAMAP-Rule" id="MF_01057"/>
    </source>
</evidence>
<dbReference type="EC" id="2.1.1.33" evidence="7"/>
<keyword evidence="3 7" id="KW-0489">Methyltransferase</keyword>
<evidence type="ECO:0000256" key="2">
    <source>
        <dbReference type="ARBA" id="ARBA00003015"/>
    </source>
</evidence>
<evidence type="ECO:0000256" key="3">
    <source>
        <dbReference type="ARBA" id="ARBA00022603"/>
    </source>
</evidence>
<dbReference type="InterPro" id="IPR029063">
    <property type="entry name" value="SAM-dependent_MTases_sf"/>
</dbReference>
<dbReference type="EMBL" id="SOCH01000006">
    <property type="protein sequence ID" value="TDU95995.1"/>
    <property type="molecule type" value="Genomic_DNA"/>
</dbReference>
<evidence type="ECO:0000256" key="1">
    <source>
        <dbReference type="ARBA" id="ARBA00000142"/>
    </source>
</evidence>
<comment type="caution">
    <text evidence="7">Lacks conserved residue(s) required for the propagation of feature annotation.</text>
</comment>
<keyword evidence="4 7" id="KW-0808">Transferase</keyword>
<feature type="binding site" evidence="7">
    <location>
        <position position="143"/>
    </location>
    <ligand>
        <name>substrate</name>
    </ligand>
</feature>
<evidence type="ECO:0000256" key="6">
    <source>
        <dbReference type="ARBA" id="ARBA00022694"/>
    </source>
</evidence>
<accession>A0A063YMS7</accession>
<feature type="binding site" evidence="7">
    <location>
        <position position="34"/>
    </location>
    <ligand>
        <name>S-adenosyl-L-methionine</name>
        <dbReference type="ChEBI" id="CHEBI:59789"/>
    </ligand>
</feature>
<evidence type="ECO:0000313" key="8">
    <source>
        <dbReference type="EMBL" id="TDU95995.1"/>
    </source>
</evidence>
<dbReference type="PROSITE" id="PS51625">
    <property type="entry name" value="SAM_MT_TRMB"/>
    <property type="match status" value="1"/>
</dbReference>
<dbReference type="NCBIfam" id="NF001080">
    <property type="entry name" value="PRK00121.2-2"/>
    <property type="match status" value="1"/>
</dbReference>
<evidence type="ECO:0000313" key="9">
    <source>
        <dbReference type="Proteomes" id="UP000294882"/>
    </source>
</evidence>
<gene>
    <name evidence="7" type="primary">trmB</name>
    <name evidence="8" type="ORF">JN03_0611</name>
</gene>
<organism evidence="8 9">
    <name type="scientific">Metamycoplasma hyosynoviae</name>
    <dbReference type="NCBI Taxonomy" id="29559"/>
    <lineage>
        <taxon>Bacteria</taxon>
        <taxon>Bacillati</taxon>
        <taxon>Mycoplasmatota</taxon>
        <taxon>Mycoplasmoidales</taxon>
        <taxon>Metamycoplasmataceae</taxon>
        <taxon>Metamycoplasma</taxon>
    </lineage>
</organism>
<dbReference type="SUPFAM" id="SSF53335">
    <property type="entry name" value="S-adenosyl-L-methionine-dependent methyltransferases"/>
    <property type="match status" value="1"/>
</dbReference>
<dbReference type="HAMAP" id="MF_01057">
    <property type="entry name" value="tRNA_methyltr_TrmB"/>
    <property type="match status" value="1"/>
</dbReference>
<comment type="pathway">
    <text evidence="7">tRNA modification; N(7)-methylguanine-tRNA biosynthesis.</text>
</comment>
<feature type="binding site" evidence="7">
    <location>
        <position position="86"/>
    </location>
    <ligand>
        <name>S-adenosyl-L-methionine</name>
        <dbReference type="ChEBI" id="CHEBI:59789"/>
    </ligand>
</feature>
<dbReference type="AlphaFoldDB" id="A0A063YMS7"/>
<dbReference type="Proteomes" id="UP000294882">
    <property type="component" value="Unassembled WGS sequence"/>
</dbReference>
<comment type="caution">
    <text evidence="8">The sequence shown here is derived from an EMBL/GenBank/DDBJ whole genome shotgun (WGS) entry which is preliminary data.</text>
</comment>
<dbReference type="Pfam" id="PF02390">
    <property type="entry name" value="Methyltransf_4"/>
    <property type="match status" value="1"/>
</dbReference>
<reference evidence="8 9" key="1">
    <citation type="submission" date="2019-03" db="EMBL/GenBank/DDBJ databases">
        <title>Genomic Encyclopedia of Archaeal and Bacterial Type Strains, Phase II (KMG-II): from individual species to whole genera.</title>
        <authorList>
            <person name="Goeker M."/>
        </authorList>
    </citation>
    <scope>NUCLEOTIDE SEQUENCE [LARGE SCALE GENOMIC DNA]</scope>
    <source>
        <strain evidence="8 9">ATCC 25591</strain>
    </source>
</reference>
<dbReference type="Gene3D" id="3.40.50.150">
    <property type="entry name" value="Vaccinia Virus protein VP39"/>
    <property type="match status" value="1"/>
</dbReference>
<name>A0A063YMS7_9BACT</name>
<dbReference type="GO" id="GO:0043527">
    <property type="term" value="C:tRNA methyltransferase complex"/>
    <property type="evidence" value="ECO:0007669"/>
    <property type="project" value="TreeGrafter"/>
</dbReference>
<dbReference type="PANTHER" id="PTHR23417">
    <property type="entry name" value="3-DEOXY-D-MANNO-OCTULOSONIC-ACID TRANSFERASE/TRNA GUANINE-N 7 - -METHYLTRANSFERASE"/>
    <property type="match status" value="1"/>
</dbReference>
<proteinExistence type="inferred from homology"/>
<feature type="binding site" evidence="7">
    <location>
        <position position="59"/>
    </location>
    <ligand>
        <name>S-adenosyl-L-methionine</name>
        <dbReference type="ChEBI" id="CHEBI:59789"/>
    </ligand>
</feature>
<protein>
    <recommendedName>
        <fullName evidence="7">tRNA (guanine-N(7)-)-methyltransferase</fullName>
        <ecNumber evidence="7">2.1.1.33</ecNumber>
    </recommendedName>
    <alternativeName>
        <fullName evidence="7">tRNA (guanine(46)-N(7))-methyltransferase</fullName>
    </alternativeName>
    <alternativeName>
        <fullName evidence="7">tRNA(m7G46)-methyltransferase</fullName>
    </alternativeName>
</protein>
<dbReference type="InterPro" id="IPR055361">
    <property type="entry name" value="tRNA_methyltr_TrmB_bact"/>
</dbReference>
<dbReference type="CDD" id="cd02440">
    <property type="entry name" value="AdoMet_MTases"/>
    <property type="match status" value="1"/>
</dbReference>
<keyword evidence="5 7" id="KW-0949">S-adenosyl-L-methionine</keyword>
<comment type="function">
    <text evidence="2 7">Catalyzes the formation of N(7)-methylguanine at position 46 (m7G46) in tRNA.</text>
</comment>
<dbReference type="GO" id="GO:0008176">
    <property type="term" value="F:tRNA (guanine(46)-N7)-methyltransferase activity"/>
    <property type="evidence" value="ECO:0007669"/>
    <property type="project" value="UniProtKB-UniRule"/>
</dbReference>
<dbReference type="PANTHER" id="PTHR23417:SF14">
    <property type="entry name" value="PENTACOTRIPEPTIDE-REPEAT REGION OF PRORP DOMAIN-CONTAINING PROTEIN"/>
    <property type="match status" value="1"/>
</dbReference>
<feature type="binding site" evidence="7">
    <location>
        <begin position="181"/>
        <end position="184"/>
    </location>
    <ligand>
        <name>substrate</name>
    </ligand>
</feature>